<keyword evidence="2" id="KW-0540">Nuclease</keyword>
<dbReference type="SMART" id="SM00465">
    <property type="entry name" value="GIYc"/>
    <property type="match status" value="1"/>
</dbReference>
<dbReference type="GO" id="GO:0004527">
    <property type="term" value="F:exonuclease activity"/>
    <property type="evidence" value="ECO:0007669"/>
    <property type="project" value="UniProtKB-KW"/>
</dbReference>
<keyword evidence="9" id="KW-0742">SOS response</keyword>
<evidence type="ECO:0000313" key="17">
    <source>
        <dbReference type="EMBL" id="BBP43439.1"/>
    </source>
</evidence>
<dbReference type="InterPro" id="IPR013520">
    <property type="entry name" value="Ribonucl_H"/>
</dbReference>
<comment type="function">
    <text evidence="10">DNA polymerase III is a complex, multichain enzyme responsible for most of the replicative synthesis in bacteria. The epsilon subunit contain the editing function and is a proofreading 3'-5' exonuclease.</text>
</comment>
<dbReference type="Proteomes" id="UP000501466">
    <property type="component" value="Chromosome"/>
</dbReference>
<evidence type="ECO:0000313" key="18">
    <source>
        <dbReference type="Proteomes" id="UP000501466"/>
    </source>
</evidence>
<dbReference type="InterPro" id="IPR000305">
    <property type="entry name" value="GIY-YIG_endonuc"/>
</dbReference>
<keyword evidence="7" id="KW-0267">Excision nuclease</keyword>
<dbReference type="SUPFAM" id="SSF53098">
    <property type="entry name" value="Ribonuclease H-like"/>
    <property type="match status" value="1"/>
</dbReference>
<proteinExistence type="predicted"/>
<dbReference type="GO" id="GO:0009432">
    <property type="term" value="P:SOS response"/>
    <property type="evidence" value="ECO:0007669"/>
    <property type="project" value="UniProtKB-KW"/>
</dbReference>
<dbReference type="InterPro" id="IPR055930">
    <property type="entry name" value="DUF7508"/>
</dbReference>
<feature type="domain" description="GIY-YIG" evidence="16">
    <location>
        <begin position="201"/>
        <end position="279"/>
    </location>
</feature>
<evidence type="ECO:0000256" key="11">
    <source>
        <dbReference type="ARBA" id="ARBA00026073"/>
    </source>
</evidence>
<dbReference type="InterPro" id="IPR035901">
    <property type="entry name" value="GIY-YIG_endonuc_sf"/>
</dbReference>
<dbReference type="NCBIfam" id="TIGR00573">
    <property type="entry name" value="dnaq"/>
    <property type="match status" value="1"/>
</dbReference>
<dbReference type="SMART" id="SM00479">
    <property type="entry name" value="EXOIII"/>
    <property type="match status" value="1"/>
</dbReference>
<evidence type="ECO:0000256" key="6">
    <source>
        <dbReference type="ARBA" id="ARBA00022839"/>
    </source>
</evidence>
<dbReference type="GO" id="GO:0006260">
    <property type="term" value="P:DNA replication"/>
    <property type="evidence" value="ECO:0007669"/>
    <property type="project" value="InterPro"/>
</dbReference>
<evidence type="ECO:0000256" key="5">
    <source>
        <dbReference type="ARBA" id="ARBA00022801"/>
    </source>
</evidence>
<evidence type="ECO:0000256" key="13">
    <source>
        <dbReference type="ARBA" id="ARBA00042138"/>
    </source>
</evidence>
<evidence type="ECO:0000256" key="2">
    <source>
        <dbReference type="ARBA" id="ARBA00022722"/>
    </source>
</evidence>
<dbReference type="GO" id="GO:0006289">
    <property type="term" value="P:nucleotide-excision repair"/>
    <property type="evidence" value="ECO:0007669"/>
    <property type="project" value="InterPro"/>
</dbReference>
<evidence type="ECO:0000256" key="10">
    <source>
        <dbReference type="ARBA" id="ARBA00025483"/>
    </source>
</evidence>
<reference evidence="18" key="1">
    <citation type="submission" date="2019-11" db="EMBL/GenBank/DDBJ databases">
        <title>Isolation and characterization of two novel species in the genus Thiomicrorhabdus.</title>
        <authorList>
            <person name="Mochizuki J."/>
            <person name="Kojima H."/>
            <person name="Fukui M."/>
        </authorList>
    </citation>
    <scope>NUCLEOTIDE SEQUENCE [LARGE SCALE GENOMIC DNA]</scope>
    <source>
        <strain evidence="18">AkT22</strain>
    </source>
</reference>
<dbReference type="EMBL" id="AP021888">
    <property type="protein sequence ID" value="BBP43439.1"/>
    <property type="molecule type" value="Genomic_DNA"/>
</dbReference>
<gene>
    <name evidence="17" type="ORF">THMIRHAT_11850</name>
</gene>
<dbReference type="Gene3D" id="3.40.1440.10">
    <property type="entry name" value="GIY-YIG endonuclease"/>
    <property type="match status" value="1"/>
</dbReference>
<accession>A0A6F8PMV7</accession>
<dbReference type="GO" id="GO:0003677">
    <property type="term" value="F:DNA binding"/>
    <property type="evidence" value="ECO:0007669"/>
    <property type="project" value="InterPro"/>
</dbReference>
<dbReference type="PANTHER" id="PTHR30562:SF10">
    <property type="entry name" value="EXCINUCLEASE CHO"/>
    <property type="match status" value="1"/>
</dbReference>
<sequence>MANLKDLVFVDIETTGGKLHQAEITEIALIHISDGEEVGRYQTLLKPQKSIPPWITRLTGISNAMVMDAPSFAEIAEELAAWLSHKTFVAHNARFDYGFIKAAFKQVGLDFKAPVICSVKLSRQLFPEAQRHGLDQIIEHFQLTCDARHRAMGDAEMIWQFFQKLPEYHSSTVIEQALLEQLKQPSLPPNLDAETLENCPDSPGVYRFYNAAGTVIYVGKSVTLRTRILSHFSAGQQTAKDHKITQEIAHIDWTECSGDLGAQLLEAREVKRISPTYNVRLRKTTHLWRFALSKDAAGYNTLILNTTSDLSPAELIQSYGLYRSKKQALEDLEKRVAQHQLCQRLTGLEKKKSGTCFAFQLKRCKGACVGQEKPELYNLRLEMALQPLKQKVWPWKTPILVKEMSENIEQIHLIDQWCWLGSADNESDLEDLITSKQEDLMIELDTYKILCNFLLKPNQALQITQLRR</sequence>
<evidence type="ECO:0000256" key="8">
    <source>
        <dbReference type="ARBA" id="ARBA00023204"/>
    </source>
</evidence>
<comment type="subunit">
    <text evidence="11">DNA polymerase III contains a core (composed of alpha, epsilon and theta chains) that associates with a tau subunit. This core dimerizes to form the POLIII' complex. PolIII' associates with the gamma complex (composed of gamma, delta, delta', psi and chi chains) and with the beta chain to form the complete DNA polymerase III complex.</text>
</comment>
<keyword evidence="18" id="KW-1185">Reference proteome</keyword>
<dbReference type="GO" id="GO:0009380">
    <property type="term" value="C:excinuclease repair complex"/>
    <property type="evidence" value="ECO:0007669"/>
    <property type="project" value="TreeGrafter"/>
</dbReference>
<dbReference type="AlphaFoldDB" id="A0A6F8PMV7"/>
<evidence type="ECO:0000256" key="15">
    <source>
        <dbReference type="ARBA" id="ARBA00049244"/>
    </source>
</evidence>
<keyword evidence="8" id="KW-0234">DNA repair</keyword>
<dbReference type="RefSeq" id="WP_173291240.1">
    <property type="nucleotide sequence ID" value="NZ_AP021888.1"/>
</dbReference>
<keyword evidence="3" id="KW-0227">DNA damage</keyword>
<evidence type="ECO:0000256" key="7">
    <source>
        <dbReference type="ARBA" id="ARBA00022881"/>
    </source>
</evidence>
<dbReference type="SUPFAM" id="SSF82771">
    <property type="entry name" value="GIY-YIG endonuclease"/>
    <property type="match status" value="1"/>
</dbReference>
<dbReference type="PANTHER" id="PTHR30562">
    <property type="entry name" value="UVRC/OXIDOREDUCTASE"/>
    <property type="match status" value="1"/>
</dbReference>
<comment type="catalytic activity">
    <reaction evidence="15">
        <text>DNA(n) + a 2'-deoxyribonucleoside 5'-triphosphate = DNA(n+1) + diphosphate</text>
        <dbReference type="Rhea" id="RHEA:22508"/>
        <dbReference type="Rhea" id="RHEA-COMP:17339"/>
        <dbReference type="Rhea" id="RHEA-COMP:17340"/>
        <dbReference type="ChEBI" id="CHEBI:33019"/>
        <dbReference type="ChEBI" id="CHEBI:61560"/>
        <dbReference type="ChEBI" id="CHEBI:173112"/>
        <dbReference type="EC" id="2.7.7.7"/>
    </reaction>
</comment>
<dbReference type="InterPro" id="IPR006054">
    <property type="entry name" value="DnaQ"/>
</dbReference>
<organism evidence="17 18">
    <name type="scientific">Thiosulfativibrio zosterae</name>
    <dbReference type="NCBI Taxonomy" id="2675053"/>
    <lineage>
        <taxon>Bacteria</taxon>
        <taxon>Pseudomonadati</taxon>
        <taxon>Pseudomonadota</taxon>
        <taxon>Gammaproteobacteria</taxon>
        <taxon>Thiotrichales</taxon>
        <taxon>Piscirickettsiaceae</taxon>
        <taxon>Thiosulfativibrio</taxon>
    </lineage>
</organism>
<keyword evidence="4" id="KW-0228">DNA excision</keyword>
<name>A0A6F8PMV7_9GAMM</name>
<dbReference type="InterPro" id="IPR050066">
    <property type="entry name" value="UvrABC_protein_C"/>
</dbReference>
<dbReference type="Pfam" id="PF00929">
    <property type="entry name" value="RNase_T"/>
    <property type="match status" value="1"/>
</dbReference>
<evidence type="ECO:0000256" key="4">
    <source>
        <dbReference type="ARBA" id="ARBA00022769"/>
    </source>
</evidence>
<dbReference type="InterPro" id="IPR047296">
    <property type="entry name" value="GIY-YIG_UvrC_Cho"/>
</dbReference>
<evidence type="ECO:0000256" key="12">
    <source>
        <dbReference type="ARBA" id="ARBA00040756"/>
    </source>
</evidence>
<evidence type="ECO:0000256" key="14">
    <source>
        <dbReference type="ARBA" id="ARBA00042732"/>
    </source>
</evidence>
<dbReference type="FunFam" id="3.30.420.10:FF:000045">
    <property type="entry name" value="3'-5' exonuclease DinG"/>
    <property type="match status" value="1"/>
</dbReference>
<dbReference type="CDD" id="cd06127">
    <property type="entry name" value="DEDDh"/>
    <property type="match status" value="1"/>
</dbReference>
<dbReference type="Pfam" id="PF24348">
    <property type="entry name" value="DUF7508"/>
    <property type="match status" value="1"/>
</dbReference>
<dbReference type="CDD" id="cd10434">
    <property type="entry name" value="GIY-YIG_UvrC_Cho"/>
    <property type="match status" value="1"/>
</dbReference>
<keyword evidence="6" id="KW-0269">Exonuclease</keyword>
<evidence type="ECO:0000259" key="16">
    <source>
        <dbReference type="PROSITE" id="PS50164"/>
    </source>
</evidence>
<evidence type="ECO:0000256" key="1">
    <source>
        <dbReference type="ARBA" id="ARBA00012417"/>
    </source>
</evidence>
<dbReference type="EC" id="2.7.7.7" evidence="1"/>
<evidence type="ECO:0000256" key="9">
    <source>
        <dbReference type="ARBA" id="ARBA00023236"/>
    </source>
</evidence>
<dbReference type="Gene3D" id="3.30.420.10">
    <property type="entry name" value="Ribonuclease H-like superfamily/Ribonuclease H"/>
    <property type="match status" value="1"/>
</dbReference>
<dbReference type="PROSITE" id="PS50164">
    <property type="entry name" value="GIY_YIG"/>
    <property type="match status" value="1"/>
</dbReference>
<keyword evidence="5" id="KW-0378">Hydrolase</keyword>
<evidence type="ECO:0000256" key="3">
    <source>
        <dbReference type="ARBA" id="ARBA00022763"/>
    </source>
</evidence>
<dbReference type="InterPro" id="IPR036397">
    <property type="entry name" value="RNaseH_sf"/>
</dbReference>
<dbReference type="GO" id="GO:0003887">
    <property type="term" value="F:DNA-directed DNA polymerase activity"/>
    <property type="evidence" value="ECO:0007669"/>
    <property type="project" value="UniProtKB-EC"/>
</dbReference>
<dbReference type="KEGG" id="tzo:THMIRHAT_11850"/>
<protein>
    <recommendedName>
        <fullName evidence="12">Excinuclease cho</fullName>
        <ecNumber evidence="1">2.7.7.7</ecNumber>
    </recommendedName>
    <alternativeName>
        <fullName evidence="14">Endonuclease cho</fullName>
    </alternativeName>
    <alternativeName>
        <fullName evidence="13">UvrC homolog protein</fullName>
    </alternativeName>
</protein>
<dbReference type="InterPro" id="IPR012337">
    <property type="entry name" value="RNaseH-like_sf"/>
</dbReference>